<dbReference type="Pfam" id="PF00400">
    <property type="entry name" value="WD40"/>
    <property type="match status" value="1"/>
</dbReference>
<dbReference type="SUPFAM" id="SSF50978">
    <property type="entry name" value="WD40 repeat-like"/>
    <property type="match status" value="1"/>
</dbReference>
<evidence type="ECO:0000256" key="1">
    <source>
        <dbReference type="ARBA" id="ARBA00022737"/>
    </source>
</evidence>
<name>A0A2J6SQ48_9HELO</name>
<accession>A0A2J6SQ48</accession>
<dbReference type="PROSITE" id="PS50082">
    <property type="entry name" value="WD_REPEATS_2"/>
    <property type="match status" value="1"/>
</dbReference>
<dbReference type="InterPro" id="IPR015943">
    <property type="entry name" value="WD40/YVTN_repeat-like_dom_sf"/>
</dbReference>
<dbReference type="InParanoid" id="A0A2J6SQ48"/>
<dbReference type="InterPro" id="IPR054471">
    <property type="entry name" value="GPIID_WHD"/>
</dbReference>
<dbReference type="InterPro" id="IPR001680">
    <property type="entry name" value="WD40_rpt"/>
</dbReference>
<dbReference type="InterPro" id="IPR036322">
    <property type="entry name" value="WD40_repeat_dom_sf"/>
</dbReference>
<dbReference type="PANTHER" id="PTHR10039">
    <property type="entry name" value="AMELOGENIN"/>
    <property type="match status" value="1"/>
</dbReference>
<feature type="domain" description="GPI inositol-deacylase winged helix" evidence="4">
    <location>
        <begin position="623"/>
        <end position="707"/>
    </location>
</feature>
<dbReference type="SUPFAM" id="SSF52540">
    <property type="entry name" value="P-loop containing nucleoside triphosphate hydrolases"/>
    <property type="match status" value="1"/>
</dbReference>
<dbReference type="InterPro" id="IPR011047">
    <property type="entry name" value="Quinoprotein_ADH-like_sf"/>
</dbReference>
<dbReference type="SUPFAM" id="SSF53474">
    <property type="entry name" value="alpha/beta-Hydrolases"/>
    <property type="match status" value="1"/>
</dbReference>
<dbReference type="InterPro" id="IPR000073">
    <property type="entry name" value="AB_hydrolase_1"/>
</dbReference>
<dbReference type="Proteomes" id="UP000235371">
    <property type="component" value="Unassembled WGS sequence"/>
</dbReference>
<dbReference type="SUPFAM" id="SSF50998">
    <property type="entry name" value="Quinoprotein alcohol dehydrogenase-like"/>
    <property type="match status" value="1"/>
</dbReference>
<dbReference type="Gene3D" id="3.40.50.1820">
    <property type="entry name" value="alpha/beta hydrolase"/>
    <property type="match status" value="1"/>
</dbReference>
<dbReference type="EMBL" id="KZ613895">
    <property type="protein sequence ID" value="PMD52863.1"/>
    <property type="molecule type" value="Genomic_DNA"/>
</dbReference>
<evidence type="ECO:0000313" key="7">
    <source>
        <dbReference type="Proteomes" id="UP000235371"/>
    </source>
</evidence>
<evidence type="ECO:0000259" key="5">
    <source>
        <dbReference type="Pfam" id="PF24883"/>
    </source>
</evidence>
<evidence type="ECO:0000256" key="2">
    <source>
        <dbReference type="PROSITE-ProRule" id="PRU00221"/>
    </source>
</evidence>
<evidence type="ECO:0000313" key="6">
    <source>
        <dbReference type="EMBL" id="PMD52863.1"/>
    </source>
</evidence>
<sequence length="1554" mass="175485">MQSRPQSDTTRALDASSLPLEKRFRPSWVRRHIYGTSSDNKGPLGLTLLHSAAEPLIDFVFVHGLGGGSIRTWRKGDDPRLFWPQAWLPLDHDFRNVNIHSFGYNSDWAETKDSFLNVHDFGRSLLGALTTSPHLRRNGPTPIVLIGHSLGGLVIKQTYILARQDRPLAAFAERMRCLFFLGTPHRGSDSAPLLNNILKTTGVLSSRQYIDDLMRNSPSTQVINDTFRKFDGDLDIWSFYETLKTGPFLIVDRDSATLGSKREKVNKLDANHRNICKFEDPSDPNYIVLRDSLSSVVDDLLREIKISRHEQYRTQIKTLKTFLGVSDKPEDDFARQEEGQVERSCTWLEEREEFQEWRDVEEDTTRSAAENLTQYYWLSANPGTGKSVLAAHAISHLRTTFGLDCCFYFLQYGNKTRQTLSGMLRSIALQMALLGSGVRDTLLSLQEDNICFDKDDERAVWQKLFIGGIFQTELYRPQYWVIDALDECTNYAQLFPLLTKIESYFPLRVFFTSRVHSDIQHQFSRLGPRVIEAHISEKNILSDVELYLKSRMDVLPVESKAEREELIGEIMGKSQGCFLWVKLVLQELGNVFCDKNIRLVMDDIPGKMGPFYERTVKLISQNVNIREKELTKAILVWTVCSTRPLHIEELQEAIELDIGSKVRNMRKSIQDLCGQLISVDGNNTVHTIHQTARDFLLKDKTTEFAIDSALSHERLATACLKYLSSREMRWPRNKRLLTRDRKVSRSCFADYACRSFSEHVFAASSEADDLLRMLEKFLGTNVLSWVEHVAFTGSLYFITRTAKNLKAYLDRRVKYRAPLGSTFQNVSAWTTDLIRLVAKFGVGLVDTPSSVYFLIPPLCPINSAIYKGFGQMADGLSFTGTTNVDWEDCISCIEYKNGRAMDLSSGQNTFAIGMSSGMVYLYNQLSCQEVLVVNHDEPIRLVELDKLGKYLLTSGATILSLWDLTGGVMWTTTMPSPCLALCFSDDRIYGITTTNEVVLWNMADGSVDNRHRYQYQEEEDRHFLVEERAPLAAAFSPDMALMALLYRGAPTAIWSLETRSFVGYCYENAAERDAGGSGAFSPLSALFHPNPGVELIVIIYQDGGLALYDSWSQQRLKLVEADASHLASAPNGRTLATGDFHGTLKIWDFETLALLYRINCHEFDIKTLVFSGDGARIVDIRDSRSKVWEPEVLIRKTIEEDHLSLSDDFNAPATTIDSKDIDKIVNITAMAPHPSECLIIVGKRNGIVSAYSTTTGKEVSTLYSHGKGLLIDHIICGDHVIASADSERIVKLWSLVDDGAGKFVAKKRLLKVQTSSFVRQLLLSPDGQSLLISTIQADYFVSTTTGELVNTRKSRRTGPWRWVCESDPNATRLLLVTECDLQIYDWRKFSQVPLSNFLLEDALNNDARNIVIKSASEDSMGRYLVLDLQTSVRSNLLILNTPTFDELEDTVHIDSTFNQVIKRVQFFVGVQGTKMFFIDLESWFCSLDAKTFTGQEYARHFFVPSDLLGGNLGMLSAATSRGEVVFCKDGELAIVKNGLTFHNTVMLSDGDRKI</sequence>
<protein>
    <submittedName>
        <fullName evidence="6">Uncharacterized protein</fullName>
    </submittedName>
</protein>
<dbReference type="RefSeq" id="XP_024729767.1">
    <property type="nucleotide sequence ID" value="XM_024881537.1"/>
</dbReference>
<dbReference type="Pfam" id="PF12697">
    <property type="entry name" value="Abhydrolase_6"/>
    <property type="match status" value="1"/>
</dbReference>
<feature type="domain" description="Nephrocystin 3-like N-terminal" evidence="5">
    <location>
        <begin position="344"/>
        <end position="514"/>
    </location>
</feature>
<dbReference type="Gene3D" id="2.130.10.10">
    <property type="entry name" value="YVTN repeat-like/Quinoprotein amine dehydrogenase"/>
    <property type="match status" value="3"/>
</dbReference>
<reference evidence="6 7" key="1">
    <citation type="submission" date="2016-04" db="EMBL/GenBank/DDBJ databases">
        <title>A degradative enzymes factory behind the ericoid mycorrhizal symbiosis.</title>
        <authorList>
            <consortium name="DOE Joint Genome Institute"/>
            <person name="Martino E."/>
            <person name="Morin E."/>
            <person name="Grelet G."/>
            <person name="Kuo A."/>
            <person name="Kohler A."/>
            <person name="Daghino S."/>
            <person name="Barry K."/>
            <person name="Choi C."/>
            <person name="Cichocki N."/>
            <person name="Clum A."/>
            <person name="Copeland A."/>
            <person name="Hainaut M."/>
            <person name="Haridas S."/>
            <person name="Labutti K."/>
            <person name="Lindquist E."/>
            <person name="Lipzen A."/>
            <person name="Khouja H.-R."/>
            <person name="Murat C."/>
            <person name="Ohm R."/>
            <person name="Olson A."/>
            <person name="Spatafora J."/>
            <person name="Veneault-Fourrey C."/>
            <person name="Henrissat B."/>
            <person name="Grigoriev I."/>
            <person name="Martin F."/>
            <person name="Perotto S."/>
        </authorList>
    </citation>
    <scope>NUCLEOTIDE SEQUENCE [LARGE SCALE GENOMIC DNA]</scope>
    <source>
        <strain evidence="6 7">E</strain>
    </source>
</reference>
<dbReference type="Pfam" id="PF22939">
    <property type="entry name" value="WHD_GPIID"/>
    <property type="match status" value="1"/>
</dbReference>
<keyword evidence="1" id="KW-0677">Repeat</keyword>
<keyword evidence="2" id="KW-0853">WD repeat</keyword>
<proteinExistence type="predicted"/>
<dbReference type="InterPro" id="IPR056884">
    <property type="entry name" value="NPHP3-like_N"/>
</dbReference>
<evidence type="ECO:0000259" key="3">
    <source>
        <dbReference type="Pfam" id="PF12697"/>
    </source>
</evidence>
<feature type="domain" description="AB hydrolase-1" evidence="3">
    <location>
        <begin position="59"/>
        <end position="202"/>
    </location>
</feature>
<dbReference type="Gene3D" id="3.40.50.300">
    <property type="entry name" value="P-loop containing nucleotide triphosphate hydrolases"/>
    <property type="match status" value="1"/>
</dbReference>
<dbReference type="InterPro" id="IPR027417">
    <property type="entry name" value="P-loop_NTPase"/>
</dbReference>
<dbReference type="SMART" id="SM00320">
    <property type="entry name" value="WD40"/>
    <property type="match status" value="5"/>
</dbReference>
<keyword evidence="7" id="KW-1185">Reference proteome</keyword>
<evidence type="ECO:0000259" key="4">
    <source>
        <dbReference type="Pfam" id="PF22939"/>
    </source>
</evidence>
<dbReference type="PANTHER" id="PTHR10039:SF16">
    <property type="entry name" value="GPI INOSITOL-DEACYLASE"/>
    <property type="match status" value="1"/>
</dbReference>
<feature type="repeat" description="WD" evidence="2">
    <location>
        <begin position="1126"/>
        <end position="1157"/>
    </location>
</feature>
<organism evidence="6 7">
    <name type="scientific">Hyaloscypha bicolor E</name>
    <dbReference type="NCBI Taxonomy" id="1095630"/>
    <lineage>
        <taxon>Eukaryota</taxon>
        <taxon>Fungi</taxon>
        <taxon>Dikarya</taxon>
        <taxon>Ascomycota</taxon>
        <taxon>Pezizomycotina</taxon>
        <taxon>Leotiomycetes</taxon>
        <taxon>Helotiales</taxon>
        <taxon>Hyaloscyphaceae</taxon>
        <taxon>Hyaloscypha</taxon>
        <taxon>Hyaloscypha bicolor</taxon>
    </lineage>
</organism>
<dbReference type="Pfam" id="PF24883">
    <property type="entry name" value="NPHP3_N"/>
    <property type="match status" value="1"/>
</dbReference>
<dbReference type="GeneID" id="36589614"/>
<gene>
    <name evidence="6" type="ORF">K444DRAFT_619553</name>
</gene>
<dbReference type="InterPro" id="IPR029058">
    <property type="entry name" value="AB_hydrolase_fold"/>
</dbReference>
<dbReference type="OrthoDB" id="194358at2759"/>